<accession>A0A348WB51</accession>
<reference evidence="2 3" key="1">
    <citation type="journal article" date="2018" name="Nat. Biotechnol.">
        <title>A standardized bacterial taxonomy based on genome phylogeny substantially revises the tree of life.</title>
        <authorList>
            <person name="Parks D.H."/>
            <person name="Chuvochina M."/>
            <person name="Waite D.W."/>
            <person name="Rinke C."/>
            <person name="Skarshewski A."/>
            <person name="Chaumeil P.A."/>
            <person name="Hugenholtz P."/>
        </authorList>
    </citation>
    <scope>NUCLEOTIDE SEQUENCE [LARGE SCALE GENOMIC DNA]</scope>
    <source>
        <strain evidence="2">UBA9169</strain>
    </source>
</reference>
<dbReference type="GO" id="GO:0016810">
    <property type="term" value="F:hydrolase activity, acting on carbon-nitrogen (but not peptide) bonds"/>
    <property type="evidence" value="ECO:0007669"/>
    <property type="project" value="InterPro"/>
</dbReference>
<organism evidence="2 3">
    <name type="scientific">Roseovarius nubinhibens</name>
    <dbReference type="NCBI Taxonomy" id="314263"/>
    <lineage>
        <taxon>Bacteria</taxon>
        <taxon>Pseudomonadati</taxon>
        <taxon>Pseudomonadota</taxon>
        <taxon>Alphaproteobacteria</taxon>
        <taxon>Rhodobacterales</taxon>
        <taxon>Roseobacteraceae</taxon>
        <taxon>Roseovarius</taxon>
    </lineage>
</organism>
<dbReference type="PANTHER" id="PTHR42717">
    <property type="entry name" value="DIHYDROOROTASE-RELATED"/>
    <property type="match status" value="1"/>
</dbReference>
<dbReference type="GO" id="GO:0019213">
    <property type="term" value="F:deacetylase activity"/>
    <property type="evidence" value="ECO:0007669"/>
    <property type="project" value="InterPro"/>
</dbReference>
<dbReference type="InterPro" id="IPR020043">
    <property type="entry name" value="Deacetylase_Atu3266-like"/>
</dbReference>
<dbReference type="Pfam" id="PF01979">
    <property type="entry name" value="Amidohydro_1"/>
    <property type="match status" value="1"/>
</dbReference>
<sequence length="473" mass="48957">MSYDVILRGGHVVDPANGLDEITDIAFKDGKIAALGADISGPASREEDATGLHVLPGLIDAHVHVSGWMGGAAGHNMLALAGVTTALDMAGPIESVMDIAAATGTGLTLACVDYVRPGHTVSTTNPQMDELTEALAKARRAGAVGLKVLGGHFPLTAEASARVIELCGREGAHVAFHAGTLDTPQNLRGLAEACELAAGNPLHMPHVNSYARGFEGPPLLEAQQAADMLLDYPNIWSESYLAPINGNSAKCSNGIPESVATQRNLKAGGFAANREGLAEAILAGWAHIHVSRDGLTRLETGPEALAAWQEAETNIGMSFYVNPSETTIPLAMLKRPDGSFAIDALATDGGGLPRNDLCERGLALVHLNALTLAQFVQKTSIAPARMMGLGTRKGHLAPGADADVTVIDLDARRPVMSFGSGKPILMRGEVVGSGTTMIVPPEGLDAATSRGLTPLIAAPGSFHPTRHPAPNAG</sequence>
<keyword evidence="2" id="KW-0378">Hydrolase</keyword>
<protein>
    <submittedName>
        <fullName evidence="2">Amidohydrolase</fullName>
    </submittedName>
</protein>
<dbReference type="Proteomes" id="UP000264719">
    <property type="component" value="Unassembled WGS sequence"/>
</dbReference>
<dbReference type="PANTHER" id="PTHR42717:SF1">
    <property type="entry name" value="IMIDAZOLONEPROPIONASE AND RELATED AMIDOHYDROLASES"/>
    <property type="match status" value="1"/>
</dbReference>
<dbReference type="InterPro" id="IPR011059">
    <property type="entry name" value="Metal-dep_hydrolase_composite"/>
</dbReference>
<evidence type="ECO:0000313" key="3">
    <source>
        <dbReference type="Proteomes" id="UP000264719"/>
    </source>
</evidence>
<evidence type="ECO:0000259" key="1">
    <source>
        <dbReference type="Pfam" id="PF01979"/>
    </source>
</evidence>
<feature type="domain" description="Amidohydrolase-related" evidence="1">
    <location>
        <begin position="340"/>
        <end position="415"/>
    </location>
</feature>
<dbReference type="Gene3D" id="2.30.40.10">
    <property type="entry name" value="Urease, subunit C, domain 1"/>
    <property type="match status" value="2"/>
</dbReference>
<dbReference type="EMBL" id="DMVW01000080">
    <property type="protein sequence ID" value="HAR51763.1"/>
    <property type="molecule type" value="Genomic_DNA"/>
</dbReference>
<evidence type="ECO:0000313" key="2">
    <source>
        <dbReference type="EMBL" id="HAR51763.1"/>
    </source>
</evidence>
<gene>
    <name evidence="2" type="ORF">DCS45_07790</name>
</gene>
<dbReference type="Gene3D" id="3.20.20.140">
    <property type="entry name" value="Metal-dependent hydrolases"/>
    <property type="match status" value="2"/>
</dbReference>
<dbReference type="SUPFAM" id="SSF51338">
    <property type="entry name" value="Composite domain of metallo-dependent hydrolases"/>
    <property type="match status" value="1"/>
</dbReference>
<dbReference type="InterPro" id="IPR032466">
    <property type="entry name" value="Metal_Hydrolase"/>
</dbReference>
<dbReference type="AlphaFoldDB" id="A0A348WB51"/>
<dbReference type="RefSeq" id="WP_339854840.1">
    <property type="nucleotide sequence ID" value="NZ_CAXAXR010000014.1"/>
</dbReference>
<comment type="caution">
    <text evidence="2">The sequence shown here is derived from an EMBL/GenBank/DDBJ whole genome shotgun (WGS) entry which is preliminary data.</text>
</comment>
<dbReference type="InterPro" id="IPR006680">
    <property type="entry name" value="Amidohydro-rel"/>
</dbReference>
<name>A0A348WB51_9RHOB</name>
<proteinExistence type="predicted"/>
<dbReference type="SUPFAM" id="SSF51556">
    <property type="entry name" value="Metallo-dependent hydrolases"/>
    <property type="match status" value="1"/>
</dbReference>